<gene>
    <name evidence="1" type="ORF">BLNAU_20972</name>
</gene>
<dbReference type="EMBL" id="JARBJD010000313">
    <property type="protein sequence ID" value="KAK2944140.1"/>
    <property type="molecule type" value="Genomic_DNA"/>
</dbReference>
<keyword evidence="2" id="KW-1185">Reference proteome</keyword>
<proteinExistence type="predicted"/>
<reference evidence="1 2" key="1">
    <citation type="journal article" date="2022" name="bioRxiv">
        <title>Genomics of Preaxostyla Flagellates Illuminates Evolutionary Transitions and the Path Towards Mitochondrial Loss.</title>
        <authorList>
            <person name="Novak L.V.F."/>
            <person name="Treitli S.C."/>
            <person name="Pyrih J."/>
            <person name="Halakuc P."/>
            <person name="Pipaliya S.V."/>
            <person name="Vacek V."/>
            <person name="Brzon O."/>
            <person name="Soukal P."/>
            <person name="Eme L."/>
            <person name="Dacks J.B."/>
            <person name="Karnkowska A."/>
            <person name="Elias M."/>
            <person name="Hampl V."/>
        </authorList>
    </citation>
    <scope>NUCLEOTIDE SEQUENCE [LARGE SCALE GENOMIC DNA]</scope>
    <source>
        <strain evidence="1">NAU3</strain>
        <tissue evidence="1">Gut</tissue>
    </source>
</reference>
<evidence type="ECO:0000313" key="2">
    <source>
        <dbReference type="Proteomes" id="UP001281761"/>
    </source>
</evidence>
<comment type="caution">
    <text evidence="1">The sequence shown here is derived from an EMBL/GenBank/DDBJ whole genome shotgun (WGS) entry which is preliminary data.</text>
</comment>
<name>A0ABQ9X1H1_9EUKA</name>
<protein>
    <submittedName>
        <fullName evidence="1">Uncharacterized protein</fullName>
    </submittedName>
</protein>
<dbReference type="Proteomes" id="UP001281761">
    <property type="component" value="Unassembled WGS sequence"/>
</dbReference>
<evidence type="ECO:0000313" key="1">
    <source>
        <dbReference type="EMBL" id="KAK2944140.1"/>
    </source>
</evidence>
<organism evidence="1 2">
    <name type="scientific">Blattamonas nauphoetae</name>
    <dbReference type="NCBI Taxonomy" id="2049346"/>
    <lineage>
        <taxon>Eukaryota</taxon>
        <taxon>Metamonada</taxon>
        <taxon>Preaxostyla</taxon>
        <taxon>Oxymonadida</taxon>
        <taxon>Blattamonas</taxon>
    </lineage>
</organism>
<accession>A0ABQ9X1H1</accession>
<sequence length="262" mass="30709">MKIAEKEKAGRTTEQFFHALESLLSLPIDYFYLHPINSLLCPKPNDIQPTFDEWDDVDLETVGVVVRAVRENRLSFKHHSSQFTLCLLNFVEPTLHQVHLSATRMRQFQLERLLFPSIDIFNTSFFEPKITHFGGGKDRDKKIIDVCRWCDHRTIARCFSSVGFFSRNVSGVLDDSLSNLYKYSLNVFIDQASDFGNAKAERTKLRRTIHLFLEEGWQDAVEFIFVKKDVNDYRNQQITWFRRMMQFHGANLGDLIDWDDTD</sequence>